<dbReference type="RefSeq" id="WP_183972456.1">
    <property type="nucleotide sequence ID" value="NZ_JACIBY010000003.1"/>
</dbReference>
<dbReference type="Proteomes" id="UP000541352">
    <property type="component" value="Unassembled WGS sequence"/>
</dbReference>
<sequence>MPDLSPGLATLKTVIDATSPLTNDSWEAFSGIWRPFSAKRKEILTVANERERYLYFVLEGVQRVYYFDDQSREATLVFTYAPSFGGVLDALMLASSSRYYYETLTPSVFLRASITDLQPLIDTRPDVATLIRLGVTSALSGVLERLVELQTFSAEDRFKQLLRRSPHILQLVPHKYLANYLGIDATNFSKFINRMKI</sequence>
<protein>
    <submittedName>
        <fullName evidence="1">CRP-like cAMP-binding protein</fullName>
    </submittedName>
</protein>
<gene>
    <name evidence="1" type="ORF">FHS57_001699</name>
</gene>
<comment type="caution">
    <text evidence="1">The sequence shown here is derived from an EMBL/GenBank/DDBJ whole genome shotgun (WGS) entry which is preliminary data.</text>
</comment>
<evidence type="ECO:0000313" key="1">
    <source>
        <dbReference type="EMBL" id="MBB3837702.1"/>
    </source>
</evidence>
<organism evidence="1 2">
    <name type="scientific">Runella defluvii</name>
    <dbReference type="NCBI Taxonomy" id="370973"/>
    <lineage>
        <taxon>Bacteria</taxon>
        <taxon>Pseudomonadati</taxon>
        <taxon>Bacteroidota</taxon>
        <taxon>Cytophagia</taxon>
        <taxon>Cytophagales</taxon>
        <taxon>Spirosomataceae</taxon>
        <taxon>Runella</taxon>
    </lineage>
</organism>
<dbReference type="InterPro" id="IPR000595">
    <property type="entry name" value="cNMP-bd_dom"/>
</dbReference>
<dbReference type="CDD" id="cd00038">
    <property type="entry name" value="CAP_ED"/>
    <property type="match status" value="1"/>
</dbReference>
<name>A0A7W5ZKX8_9BACT</name>
<dbReference type="InterPro" id="IPR018490">
    <property type="entry name" value="cNMP-bd_dom_sf"/>
</dbReference>
<dbReference type="SUPFAM" id="SSF51206">
    <property type="entry name" value="cAMP-binding domain-like"/>
    <property type="match status" value="1"/>
</dbReference>
<dbReference type="AlphaFoldDB" id="A0A7W5ZKX8"/>
<accession>A0A7W5ZKX8</accession>
<dbReference type="InterPro" id="IPR014710">
    <property type="entry name" value="RmlC-like_jellyroll"/>
</dbReference>
<keyword evidence="2" id="KW-1185">Reference proteome</keyword>
<evidence type="ECO:0000313" key="2">
    <source>
        <dbReference type="Proteomes" id="UP000541352"/>
    </source>
</evidence>
<proteinExistence type="predicted"/>
<reference evidence="1 2" key="1">
    <citation type="submission" date="2020-08" db="EMBL/GenBank/DDBJ databases">
        <title>Genomic Encyclopedia of Type Strains, Phase IV (KMG-IV): sequencing the most valuable type-strain genomes for metagenomic binning, comparative biology and taxonomic classification.</title>
        <authorList>
            <person name="Goeker M."/>
        </authorList>
    </citation>
    <scope>NUCLEOTIDE SEQUENCE [LARGE SCALE GENOMIC DNA]</scope>
    <source>
        <strain evidence="1 2">DSM 17976</strain>
    </source>
</reference>
<dbReference type="Gene3D" id="2.60.120.10">
    <property type="entry name" value="Jelly Rolls"/>
    <property type="match status" value="1"/>
</dbReference>
<dbReference type="EMBL" id="JACIBY010000003">
    <property type="protein sequence ID" value="MBB3837702.1"/>
    <property type="molecule type" value="Genomic_DNA"/>
</dbReference>